<dbReference type="EMBL" id="MVHT01000316">
    <property type="protein sequence ID" value="ORA82501.1"/>
    <property type="molecule type" value="Genomic_DNA"/>
</dbReference>
<feature type="domain" description="AMP-dependent synthetase/ligase" evidence="1">
    <location>
        <begin position="68"/>
        <end position="148"/>
    </location>
</feature>
<dbReference type="Gene3D" id="3.30.559.30">
    <property type="entry name" value="Nonribosomal peptide synthetase, condensation domain"/>
    <property type="match status" value="1"/>
</dbReference>
<evidence type="ECO:0000313" key="2">
    <source>
        <dbReference type="EMBL" id="ORA82501.1"/>
    </source>
</evidence>
<dbReference type="Pfam" id="PF00501">
    <property type="entry name" value="AMP-binding"/>
    <property type="match status" value="1"/>
</dbReference>
<dbReference type="SUPFAM" id="SSF56801">
    <property type="entry name" value="Acetyl-CoA synthetase-like"/>
    <property type="match status" value="1"/>
</dbReference>
<evidence type="ECO:0000313" key="3">
    <source>
        <dbReference type="Proteomes" id="UP000192739"/>
    </source>
</evidence>
<feature type="non-terminal residue" evidence="2">
    <location>
        <position position="1"/>
    </location>
</feature>
<name>A0A1X0ED10_MYCIE</name>
<dbReference type="InterPro" id="IPR000873">
    <property type="entry name" value="AMP-dep_synth/lig_dom"/>
</dbReference>
<protein>
    <recommendedName>
        <fullName evidence="1">AMP-dependent synthetase/ligase domain-containing protein</fullName>
    </recommendedName>
</protein>
<dbReference type="GO" id="GO:0005737">
    <property type="term" value="C:cytoplasm"/>
    <property type="evidence" value="ECO:0007669"/>
    <property type="project" value="TreeGrafter"/>
</dbReference>
<dbReference type="PANTHER" id="PTHR45527:SF1">
    <property type="entry name" value="FATTY ACID SYNTHASE"/>
    <property type="match status" value="1"/>
</dbReference>
<gene>
    <name evidence="2" type="ORF">BST27_30945</name>
</gene>
<accession>A0A1X0ED10</accession>
<sequence>TDVFDAASIEALLQRWERVLAAMVADAGQRLSAIDVLDPAERLRLDELGRRSVLTRPADTTGSVPVLFAAQVARTPEAVAVTFEGSSLSYRELDEASNRLAHLLVESGAGPGRFVALLLPRSAEAVVAMLGVLKAGAAYVPIDPAVPVAR</sequence>
<dbReference type="GO" id="GO:0031177">
    <property type="term" value="F:phosphopantetheine binding"/>
    <property type="evidence" value="ECO:0007669"/>
    <property type="project" value="TreeGrafter"/>
</dbReference>
<dbReference type="RefSeq" id="WP_139805527.1">
    <property type="nucleotide sequence ID" value="NZ_MVHT01000316.1"/>
</dbReference>
<dbReference type="Gene3D" id="3.40.50.980">
    <property type="match status" value="2"/>
</dbReference>
<dbReference type="PANTHER" id="PTHR45527">
    <property type="entry name" value="NONRIBOSOMAL PEPTIDE SYNTHETASE"/>
    <property type="match status" value="1"/>
</dbReference>
<dbReference type="GO" id="GO:0043041">
    <property type="term" value="P:amino acid activation for nonribosomal peptide biosynthetic process"/>
    <property type="evidence" value="ECO:0007669"/>
    <property type="project" value="TreeGrafter"/>
</dbReference>
<proteinExistence type="predicted"/>
<keyword evidence="3" id="KW-1185">Reference proteome</keyword>
<comment type="caution">
    <text evidence="2">The sequence shown here is derived from an EMBL/GenBank/DDBJ whole genome shotgun (WGS) entry which is preliminary data.</text>
</comment>
<evidence type="ECO:0000259" key="1">
    <source>
        <dbReference type="Pfam" id="PF00501"/>
    </source>
</evidence>
<dbReference type="Proteomes" id="UP000192739">
    <property type="component" value="Unassembled WGS sequence"/>
</dbReference>
<reference evidence="2 3" key="1">
    <citation type="submission" date="2017-02" db="EMBL/GenBank/DDBJ databases">
        <title>The new phylogeny of genus Mycobacterium.</title>
        <authorList>
            <person name="Tortoli E."/>
            <person name="Trovato A."/>
            <person name="Cirillo D.M."/>
        </authorList>
    </citation>
    <scope>NUCLEOTIDE SEQUENCE [LARGE SCALE GENOMIC DNA]</scope>
    <source>
        <strain evidence="2 3">DSM 44049</strain>
    </source>
</reference>
<organism evidence="2 3">
    <name type="scientific">Mycobacterium intermedium</name>
    <dbReference type="NCBI Taxonomy" id="28445"/>
    <lineage>
        <taxon>Bacteria</taxon>
        <taxon>Bacillati</taxon>
        <taxon>Actinomycetota</taxon>
        <taxon>Actinomycetes</taxon>
        <taxon>Mycobacteriales</taxon>
        <taxon>Mycobacteriaceae</taxon>
        <taxon>Mycobacterium</taxon>
        <taxon>Mycobacterium simiae complex</taxon>
    </lineage>
</organism>
<dbReference type="AlphaFoldDB" id="A0A1X0ED10"/>
<feature type="non-terminal residue" evidence="2">
    <location>
        <position position="150"/>
    </location>
</feature>
<dbReference type="GO" id="GO:0044550">
    <property type="term" value="P:secondary metabolite biosynthetic process"/>
    <property type="evidence" value="ECO:0007669"/>
    <property type="project" value="TreeGrafter"/>
</dbReference>